<accession>A0A2B4SKJ1</accession>
<dbReference type="OrthoDB" id="5979849at2759"/>
<evidence type="ECO:0000256" key="3">
    <source>
        <dbReference type="ARBA" id="ARBA00022737"/>
    </source>
</evidence>
<feature type="compositionally biased region" description="Polar residues" evidence="8">
    <location>
        <begin position="1670"/>
        <end position="1684"/>
    </location>
</feature>
<name>A0A2B4SKJ1_STYPI</name>
<feature type="repeat" description="LDL-receptor class B" evidence="7">
    <location>
        <begin position="72"/>
        <end position="118"/>
    </location>
</feature>
<feature type="compositionally biased region" description="Low complexity" evidence="8">
    <location>
        <begin position="1335"/>
        <end position="1353"/>
    </location>
</feature>
<sequence>MNMSSGVTKDIITEDHGSVGDLVVEWESRLLYWTDPSYHRIEVASLDGSKRKVLFAESSSYPAGIAVHPRKGWMFWTDTGPTTKIERANLAGFERTILVNLSNSSQFWPKAICVDYTNDRIIWFNVFTSTVDSADLQGKNRRMVAPQVPMYPYDFILYGDTLYWSDWRESTIEMLNWTTGDYLGNFSSVISGNVSGLSVLGQSRQPATAGNQLCKINNGGCSYLCLLTPNGSLCTCPDGIPLSTDGKRCLSDIKKFLLFAEGSNLRQMAFNATSSRRIPLKIPKAQPIALDFDFVEEKVYWTDVSLGTISRAYLNGSSQETVVTGGIQSPYGLAVDPFGQNIYWTESAAKVIGIASTNGHYRRVLIKNNLQDPRDMILDVTRGYMYWTDWGWDERIERADMDGTNRTVITRSGLHYPNGLTLDFPRNWLYWIDSFNGKLEVYEFPSNTRRTIIPAFGEPFLKSPLGLTLYGSHFFWTDQRLNGIYRADRDTGGNASRVLSTASQPGLIHAYDRNMTVTPVPGGFLLYADYYDDKIMKITPYDNGSLSRLPLSNVNSPVALDYDVVEDRVYWTDNSKISRSFLNGSSQEIIIRGNAYTRYGLAVDSVGRNLYWTDSGTRMLEVSKLDGSRRMALVTQNINRPRDIILDVYKGLMYWTDQGNNPKIERADMTGRNRVVVVNSSLYHPNGLTLDRKRNRLYWVDGGYRKLEYLDINHNKRVLLVSSRYYLDYAFGLTLLGDYLYWTSSNWRRAGVYRADRETGTGITKFISSTDSLKGIFGYNPNEHFTTVNAHAQATLPLEKIRRLVNTTYDMQKLVIPTSTGPNLVYKISKILESVLNSYEKAKYSLMYWSDWGASHKIEVASMDGNNRSTLVKRGIYSPNGLTLDGANNRLYWVDARFHVLEYYDLERHTIKTLLRNSYVLRNPFGLTSLEDDIYWTDSSSGVVYQSQKDFPSKVTALVRGLSRPLDIHAYDRTRTIPDHPCSLSFGGCSHLCLMRPKGYKCACPDNLKLSKDGKTLFQKFLLFADDWDTKIYIVDLDDSNFLAKALPIGGFYYEPYALGMDITDNRVYWTGVYQNSIRRAFINGTSPEVVVSVNVRNPAGLAVDPVGGNIYWSDTYTKKIEVSRMDGTMRKVLIDKDLDKPMDIILDLTKGLIYWCDWGTVPKIETANMDGNSRRMLVKRGLDQPSGLTLDEANNRLYWVDAYFNILEYYDLERHTITTVTQDSSKLGYPFGLTFLEDHWYWTDRVHDVVRRAEKKTLSNIKVVVRGLDRPRNIYAYDRNKPLPDHPCSKSYGGCSHLCLLRPDGYRCSCPDYLRHGENCSTSVHLHSPPSLSTPQATTLQTTRQTTRQQTTNEPPATTLETTRRTTRQQTTNKPPATTLQTTRETTKQPTTNKPHGSTLFTTTQLSSTRHQSNPTSPTDCRSNKCRNGGFCVIPGYFCECPKYYVWDLCLVYVGSSAVEVELNLQNEKQWIPYNFQAAVAKACTNSFCGNEECESTSRQDSHSEKEKKFVASDAKILGLSFGGENTLKVGVAVLFPSLEGQVPEPLPRATLEQILQKNEGSLGEAIGGTIIRIGKRQVENPKNRERSSQDKETFNVPIVAGLGGTVVVLLFILAFFVYQMKRKRNYTGKMTDDIILDSDLVPPRVSLITKFENPAYIAECPMHESTHHSGGSVTSRQEQVNGVGSLKNNKKTEKAPERTFMSNPTYGVPFTEDPAIIEDSEIRNATIEQKKAEP</sequence>
<feature type="repeat" description="LDL-receptor class B" evidence="7">
    <location>
        <begin position="651"/>
        <end position="694"/>
    </location>
</feature>
<feature type="repeat" description="LDL-receptor class B" evidence="7">
    <location>
        <begin position="1109"/>
        <end position="1151"/>
    </location>
</feature>
<keyword evidence="11" id="KW-0675">Receptor</keyword>
<dbReference type="PROSITE" id="PS51120">
    <property type="entry name" value="LDLRB"/>
    <property type="match status" value="12"/>
</dbReference>
<feature type="repeat" description="LDL-receptor class B" evidence="7">
    <location>
        <begin position="567"/>
        <end position="607"/>
    </location>
</feature>
<dbReference type="InterPro" id="IPR000742">
    <property type="entry name" value="EGF"/>
</dbReference>
<feature type="domain" description="EGF-like" evidence="10">
    <location>
        <begin position="1418"/>
        <end position="1452"/>
    </location>
</feature>
<keyword evidence="9" id="KW-0472">Membrane</keyword>
<dbReference type="Proteomes" id="UP000225706">
    <property type="component" value="Unassembled WGS sequence"/>
</dbReference>
<feature type="region of interest" description="Disordered" evidence="8">
    <location>
        <begin position="1665"/>
        <end position="1707"/>
    </location>
</feature>
<dbReference type="Gene3D" id="2.120.10.30">
    <property type="entry name" value="TolB, C-terminal domain"/>
    <property type="match status" value="5"/>
</dbReference>
<feature type="repeat" description="LDL-receptor class B" evidence="7">
    <location>
        <begin position="1152"/>
        <end position="1195"/>
    </location>
</feature>
<feature type="repeat" description="LDL-receptor class B" evidence="7">
    <location>
        <begin position="340"/>
        <end position="382"/>
    </location>
</feature>
<proteinExistence type="predicted"/>
<dbReference type="SUPFAM" id="SSF63825">
    <property type="entry name" value="YWTD domain"/>
    <property type="match status" value="5"/>
</dbReference>
<reference evidence="12" key="1">
    <citation type="journal article" date="2017" name="bioRxiv">
        <title>Comparative analysis of the genomes of Stylophora pistillata and Acropora digitifera provides evidence for extensive differences between species of corals.</title>
        <authorList>
            <person name="Voolstra C.R."/>
            <person name="Li Y."/>
            <person name="Liew Y.J."/>
            <person name="Baumgarten S."/>
            <person name="Zoccola D."/>
            <person name="Flot J.-F."/>
            <person name="Tambutte S."/>
            <person name="Allemand D."/>
            <person name="Aranda M."/>
        </authorList>
    </citation>
    <scope>NUCLEOTIDE SEQUENCE [LARGE SCALE GENOMIC DNA]</scope>
</reference>
<feature type="region of interest" description="Disordered" evidence="8">
    <location>
        <begin position="1323"/>
        <end position="1423"/>
    </location>
</feature>
<keyword evidence="12" id="KW-1185">Reference proteome</keyword>
<evidence type="ECO:0000256" key="8">
    <source>
        <dbReference type="SAM" id="MobiDB-lite"/>
    </source>
</evidence>
<dbReference type="CDD" id="cd00054">
    <property type="entry name" value="EGF_CA"/>
    <property type="match status" value="1"/>
</dbReference>
<dbReference type="InterPro" id="IPR050778">
    <property type="entry name" value="Cueball_EGF_LRP_Nidogen"/>
</dbReference>
<feature type="transmembrane region" description="Helical" evidence="9">
    <location>
        <begin position="1596"/>
        <end position="1620"/>
    </location>
</feature>
<dbReference type="Pfam" id="PF00058">
    <property type="entry name" value="Ldl_recept_b"/>
    <property type="match status" value="10"/>
</dbReference>
<keyword evidence="2" id="KW-0732">Signal</keyword>
<dbReference type="STRING" id="50429.A0A2B4SKJ1"/>
<feature type="repeat" description="LDL-receptor class B" evidence="7">
    <location>
        <begin position="608"/>
        <end position="650"/>
    </location>
</feature>
<dbReference type="SMART" id="SM00135">
    <property type="entry name" value="LY"/>
    <property type="match status" value="22"/>
</dbReference>
<feature type="repeat" description="LDL-receptor class B" evidence="7">
    <location>
        <begin position="297"/>
        <end position="339"/>
    </location>
</feature>
<evidence type="ECO:0000256" key="7">
    <source>
        <dbReference type="PROSITE-ProRule" id="PRU00461"/>
    </source>
</evidence>
<dbReference type="FunFam" id="2.120.10.30:FF:000241">
    <property type="entry name" value="Low-density lipoprotein receptor-related protein 6"/>
    <property type="match status" value="3"/>
</dbReference>
<keyword evidence="9" id="KW-1133">Transmembrane helix</keyword>
<dbReference type="FunFam" id="2.120.10.30:FF:000132">
    <property type="entry name" value="Uncharacterized protein"/>
    <property type="match status" value="2"/>
</dbReference>
<keyword evidence="3" id="KW-0677">Repeat</keyword>
<comment type="caution">
    <text evidence="11">The sequence shown here is derived from an EMBL/GenBank/DDBJ whole genome shotgun (WGS) entry which is preliminary data.</text>
</comment>
<dbReference type="SUPFAM" id="SSF57196">
    <property type="entry name" value="EGF/Laminin"/>
    <property type="match status" value="2"/>
</dbReference>
<evidence type="ECO:0000256" key="4">
    <source>
        <dbReference type="ARBA" id="ARBA00023157"/>
    </source>
</evidence>
<keyword evidence="9" id="KW-0812">Transmembrane</keyword>
<evidence type="ECO:0000256" key="5">
    <source>
        <dbReference type="ARBA" id="ARBA00023180"/>
    </source>
</evidence>
<keyword evidence="11" id="KW-0449">Lipoprotein</keyword>
<dbReference type="EMBL" id="LSMT01000051">
    <property type="protein sequence ID" value="PFX30401.1"/>
    <property type="molecule type" value="Genomic_DNA"/>
</dbReference>
<evidence type="ECO:0000313" key="11">
    <source>
        <dbReference type="EMBL" id="PFX30401.1"/>
    </source>
</evidence>
<feature type="repeat" description="LDL-receptor class B" evidence="7">
    <location>
        <begin position="1066"/>
        <end position="1108"/>
    </location>
</feature>
<dbReference type="SMART" id="SM00181">
    <property type="entry name" value="EGF"/>
    <property type="match status" value="4"/>
</dbReference>
<feature type="repeat" description="LDL-receptor class B" evidence="7">
    <location>
        <begin position="29"/>
        <end position="71"/>
    </location>
</feature>
<comment type="caution">
    <text evidence="6">Lacks conserved residue(s) required for the propagation of feature annotation.</text>
</comment>
<dbReference type="InterPro" id="IPR011042">
    <property type="entry name" value="6-blade_b-propeller_TolB-like"/>
</dbReference>
<keyword evidence="5" id="KW-0325">Glycoprotein</keyword>
<dbReference type="PANTHER" id="PTHR46513:SF13">
    <property type="entry name" value="EGF-LIKE DOMAIN-CONTAINING PROTEIN"/>
    <property type="match status" value="1"/>
</dbReference>
<evidence type="ECO:0000256" key="2">
    <source>
        <dbReference type="ARBA" id="ARBA00022729"/>
    </source>
</evidence>
<dbReference type="InterPro" id="IPR000033">
    <property type="entry name" value="LDLR_classB_rpt"/>
</dbReference>
<feature type="compositionally biased region" description="Polar residues" evidence="8">
    <location>
        <begin position="1411"/>
        <end position="1422"/>
    </location>
</feature>
<keyword evidence="4 6" id="KW-1015">Disulfide bond</keyword>
<feature type="repeat" description="LDL-receptor class B" evidence="7">
    <location>
        <begin position="845"/>
        <end position="888"/>
    </location>
</feature>
<evidence type="ECO:0000313" key="12">
    <source>
        <dbReference type="Proteomes" id="UP000225706"/>
    </source>
</evidence>
<dbReference type="PANTHER" id="PTHR46513">
    <property type="entry name" value="VITELLOGENIN RECEPTOR-LIKE PROTEIN-RELATED-RELATED"/>
    <property type="match status" value="1"/>
</dbReference>
<evidence type="ECO:0000256" key="9">
    <source>
        <dbReference type="SAM" id="Phobius"/>
    </source>
</evidence>
<organism evidence="11 12">
    <name type="scientific">Stylophora pistillata</name>
    <name type="common">Smooth cauliflower coral</name>
    <dbReference type="NCBI Taxonomy" id="50429"/>
    <lineage>
        <taxon>Eukaryota</taxon>
        <taxon>Metazoa</taxon>
        <taxon>Cnidaria</taxon>
        <taxon>Anthozoa</taxon>
        <taxon>Hexacorallia</taxon>
        <taxon>Scleractinia</taxon>
        <taxon>Astrocoeniina</taxon>
        <taxon>Pocilloporidae</taxon>
        <taxon>Stylophora</taxon>
    </lineage>
</organism>
<feature type="disulfide bond" evidence="6">
    <location>
        <begin position="1442"/>
        <end position="1451"/>
    </location>
</feature>
<evidence type="ECO:0000256" key="1">
    <source>
        <dbReference type="ARBA" id="ARBA00022536"/>
    </source>
</evidence>
<dbReference type="PROSITE" id="PS50026">
    <property type="entry name" value="EGF_3"/>
    <property type="match status" value="1"/>
</dbReference>
<evidence type="ECO:0000259" key="10">
    <source>
        <dbReference type="PROSITE" id="PS50026"/>
    </source>
</evidence>
<feature type="compositionally biased region" description="Polar residues" evidence="8">
    <location>
        <begin position="1323"/>
        <end position="1334"/>
    </location>
</feature>
<dbReference type="Pfam" id="PF14670">
    <property type="entry name" value="FXa_inhibition"/>
    <property type="match status" value="2"/>
</dbReference>
<keyword evidence="1 6" id="KW-0245">EGF-like domain</keyword>
<protein>
    <submittedName>
        <fullName evidence="11">Low-density lipoprotein receptor-related protein 4</fullName>
    </submittedName>
</protein>
<evidence type="ECO:0000256" key="6">
    <source>
        <dbReference type="PROSITE-ProRule" id="PRU00076"/>
    </source>
</evidence>
<feature type="repeat" description="LDL-receptor class B" evidence="7">
    <location>
        <begin position="383"/>
        <end position="426"/>
    </location>
</feature>
<gene>
    <name evidence="11" type="primary">Lrp4</name>
    <name evidence="11" type="ORF">AWC38_SpisGene4850</name>
</gene>
<feature type="compositionally biased region" description="Low complexity" evidence="8">
    <location>
        <begin position="1369"/>
        <end position="1410"/>
    </location>
</feature>